<dbReference type="EMBL" id="VSSQ01144929">
    <property type="protein sequence ID" value="MPN64278.1"/>
    <property type="molecule type" value="Genomic_DNA"/>
</dbReference>
<dbReference type="Gene3D" id="3.90.180.10">
    <property type="entry name" value="Medium-chain alcohol dehydrogenases, catalytic domain"/>
    <property type="match status" value="1"/>
</dbReference>
<proteinExistence type="predicted"/>
<reference evidence="1" key="1">
    <citation type="submission" date="2019-08" db="EMBL/GenBank/DDBJ databases">
        <authorList>
            <person name="Kucharzyk K."/>
            <person name="Murdoch R.W."/>
            <person name="Higgins S."/>
            <person name="Loffler F."/>
        </authorList>
    </citation>
    <scope>NUCLEOTIDE SEQUENCE</scope>
</reference>
<accession>A0A645JKS4</accession>
<gene>
    <name evidence="1" type="ORF">SDC9_212049</name>
</gene>
<dbReference type="AlphaFoldDB" id="A0A645JKS4"/>
<organism evidence="1">
    <name type="scientific">bioreactor metagenome</name>
    <dbReference type="NCBI Taxonomy" id="1076179"/>
    <lineage>
        <taxon>unclassified sequences</taxon>
        <taxon>metagenomes</taxon>
        <taxon>ecological metagenomes</taxon>
    </lineage>
</organism>
<protein>
    <submittedName>
        <fullName evidence="1">Uncharacterized protein</fullName>
    </submittedName>
</protein>
<sequence length="60" mass="7190">MVHHTENERQVWVPWVLRPIVLRQINIDKLITHEFKLEDVKEAFNVVCNNQEAIKVMLKP</sequence>
<comment type="caution">
    <text evidence="1">The sequence shown here is derived from an EMBL/GenBank/DDBJ whole genome shotgun (WGS) entry which is preliminary data.</text>
</comment>
<name>A0A645JKS4_9ZZZZ</name>
<evidence type="ECO:0000313" key="1">
    <source>
        <dbReference type="EMBL" id="MPN64278.1"/>
    </source>
</evidence>